<evidence type="ECO:0000256" key="2">
    <source>
        <dbReference type="ARBA" id="ARBA00023125"/>
    </source>
</evidence>
<dbReference type="SUPFAM" id="SSF48498">
    <property type="entry name" value="Tetracyclin repressor-like, C-terminal domain"/>
    <property type="match status" value="1"/>
</dbReference>
<dbReference type="Proteomes" id="UP000641386">
    <property type="component" value="Unassembled WGS sequence"/>
</dbReference>
<dbReference type="AlphaFoldDB" id="A0A919DLT1"/>
<comment type="caution">
    <text evidence="6">The sequence shown here is derived from an EMBL/GenBank/DDBJ whole genome shotgun (WGS) entry which is preliminary data.</text>
</comment>
<sequence>MDAVNSPAIARAQRFTAKGQATRARIIQVASKLMLEKGVSGTSLDEVQKAAGVSGSQLYHYFGTKNALVQEVIALQGSLVLGALEPLVVGLDSFEGLERWRDYYVDERERIECIGGCLLGSFAGEVSELDETCRQELVANFDKWELPLRVALTAMRDRGELRQDAEPETLSTALLAALQGGTLLSQVQRSSRPLHLALTTVIDQIRTYAADRLAHFE</sequence>
<organism evidence="6 7">
    <name type="scientific">Streptomyces spiralis</name>
    <dbReference type="NCBI Taxonomy" id="66376"/>
    <lineage>
        <taxon>Bacteria</taxon>
        <taxon>Bacillati</taxon>
        <taxon>Actinomycetota</taxon>
        <taxon>Actinomycetes</taxon>
        <taxon>Kitasatosporales</taxon>
        <taxon>Streptomycetaceae</taxon>
        <taxon>Streptomyces</taxon>
    </lineage>
</organism>
<dbReference type="SUPFAM" id="SSF46689">
    <property type="entry name" value="Homeodomain-like"/>
    <property type="match status" value="1"/>
</dbReference>
<dbReference type="RefSeq" id="WP_229903299.1">
    <property type="nucleotide sequence ID" value="NZ_BNBC01000002.1"/>
</dbReference>
<evidence type="ECO:0000313" key="6">
    <source>
        <dbReference type="EMBL" id="GHE55212.1"/>
    </source>
</evidence>
<dbReference type="PRINTS" id="PR00455">
    <property type="entry name" value="HTHTETR"/>
</dbReference>
<evidence type="ECO:0000313" key="7">
    <source>
        <dbReference type="Proteomes" id="UP000641386"/>
    </source>
</evidence>
<dbReference type="PANTHER" id="PTHR47506">
    <property type="entry name" value="TRANSCRIPTIONAL REGULATORY PROTEIN"/>
    <property type="match status" value="1"/>
</dbReference>
<evidence type="ECO:0000256" key="3">
    <source>
        <dbReference type="ARBA" id="ARBA00023163"/>
    </source>
</evidence>
<keyword evidence="2 4" id="KW-0238">DNA-binding</keyword>
<reference evidence="6" key="2">
    <citation type="submission" date="2020-09" db="EMBL/GenBank/DDBJ databases">
        <authorList>
            <person name="Sun Q."/>
            <person name="Ohkuma M."/>
        </authorList>
    </citation>
    <scope>NUCLEOTIDE SEQUENCE</scope>
    <source>
        <strain evidence="6">JCM 3302</strain>
    </source>
</reference>
<gene>
    <name evidence="6" type="ORF">GCM10014715_04990</name>
</gene>
<keyword evidence="7" id="KW-1185">Reference proteome</keyword>
<feature type="domain" description="HTH tetR-type" evidence="5">
    <location>
        <begin position="20"/>
        <end position="80"/>
    </location>
</feature>
<dbReference type="GO" id="GO:0003677">
    <property type="term" value="F:DNA binding"/>
    <property type="evidence" value="ECO:0007669"/>
    <property type="project" value="UniProtKB-UniRule"/>
</dbReference>
<name>A0A919DLT1_9ACTN</name>
<dbReference type="InterPro" id="IPR036271">
    <property type="entry name" value="Tet_transcr_reg_TetR-rel_C_sf"/>
</dbReference>
<dbReference type="InterPro" id="IPR011075">
    <property type="entry name" value="TetR_C"/>
</dbReference>
<dbReference type="Gene3D" id="1.10.357.10">
    <property type="entry name" value="Tetracycline Repressor, domain 2"/>
    <property type="match status" value="1"/>
</dbReference>
<accession>A0A919DLT1</accession>
<dbReference type="PANTHER" id="PTHR47506:SF1">
    <property type="entry name" value="HTH-TYPE TRANSCRIPTIONAL REGULATOR YJDC"/>
    <property type="match status" value="1"/>
</dbReference>
<proteinExistence type="predicted"/>
<keyword evidence="3" id="KW-0804">Transcription</keyword>
<dbReference type="PROSITE" id="PS50977">
    <property type="entry name" value="HTH_TETR_2"/>
    <property type="match status" value="1"/>
</dbReference>
<evidence type="ECO:0000259" key="5">
    <source>
        <dbReference type="PROSITE" id="PS50977"/>
    </source>
</evidence>
<dbReference type="EMBL" id="BNBC01000002">
    <property type="protein sequence ID" value="GHE55212.1"/>
    <property type="molecule type" value="Genomic_DNA"/>
</dbReference>
<dbReference type="InterPro" id="IPR009057">
    <property type="entry name" value="Homeodomain-like_sf"/>
</dbReference>
<dbReference type="Pfam" id="PF00440">
    <property type="entry name" value="TetR_N"/>
    <property type="match status" value="1"/>
</dbReference>
<keyword evidence="1" id="KW-0805">Transcription regulation</keyword>
<evidence type="ECO:0000256" key="4">
    <source>
        <dbReference type="PROSITE-ProRule" id="PRU00335"/>
    </source>
</evidence>
<reference evidence="6" key="1">
    <citation type="journal article" date="2014" name="Int. J. Syst. Evol. Microbiol.">
        <title>Complete genome sequence of Corynebacterium casei LMG S-19264T (=DSM 44701T), isolated from a smear-ripened cheese.</title>
        <authorList>
            <consortium name="US DOE Joint Genome Institute (JGI-PGF)"/>
            <person name="Walter F."/>
            <person name="Albersmeier A."/>
            <person name="Kalinowski J."/>
            <person name="Ruckert C."/>
        </authorList>
    </citation>
    <scope>NUCLEOTIDE SEQUENCE</scope>
    <source>
        <strain evidence="6">JCM 3302</strain>
    </source>
</reference>
<feature type="DNA-binding region" description="H-T-H motif" evidence="4">
    <location>
        <begin position="43"/>
        <end position="62"/>
    </location>
</feature>
<dbReference type="InterPro" id="IPR001647">
    <property type="entry name" value="HTH_TetR"/>
</dbReference>
<dbReference type="Pfam" id="PF16925">
    <property type="entry name" value="TetR_C_13"/>
    <property type="match status" value="1"/>
</dbReference>
<protein>
    <submittedName>
        <fullName evidence="6">Transcriptional regulator</fullName>
    </submittedName>
</protein>
<evidence type="ECO:0000256" key="1">
    <source>
        <dbReference type="ARBA" id="ARBA00023015"/>
    </source>
</evidence>